<name>A0ABS8ZLX8_9PSEU</name>
<evidence type="ECO:0000313" key="4">
    <source>
        <dbReference type="Proteomes" id="UP001521150"/>
    </source>
</evidence>
<keyword evidence="2" id="KW-1133">Transmembrane helix</keyword>
<evidence type="ECO:0000256" key="2">
    <source>
        <dbReference type="SAM" id="Phobius"/>
    </source>
</evidence>
<feature type="transmembrane region" description="Helical" evidence="2">
    <location>
        <begin position="47"/>
        <end position="67"/>
    </location>
</feature>
<keyword evidence="2" id="KW-0812">Transmembrane</keyword>
<organism evidence="3 4">
    <name type="scientific">Kibdelosporangium philippinense</name>
    <dbReference type="NCBI Taxonomy" id="211113"/>
    <lineage>
        <taxon>Bacteria</taxon>
        <taxon>Bacillati</taxon>
        <taxon>Actinomycetota</taxon>
        <taxon>Actinomycetes</taxon>
        <taxon>Pseudonocardiales</taxon>
        <taxon>Pseudonocardiaceae</taxon>
        <taxon>Kibdelosporangium</taxon>
    </lineage>
</organism>
<comment type="caution">
    <text evidence="3">The sequence shown here is derived from an EMBL/GenBank/DDBJ whole genome shotgun (WGS) entry which is preliminary data.</text>
</comment>
<evidence type="ECO:0000313" key="3">
    <source>
        <dbReference type="EMBL" id="MCE7008720.1"/>
    </source>
</evidence>
<sequence>MTSLEPRPHPIRDAAASASKVFGVLGSLVTALVGFGVLTIAQGDALTGLLGAIPGVITAVTTVLVAFRVARQAEPHVTPLAEPRNHDGMPLVVDRTANPS</sequence>
<dbReference type="Proteomes" id="UP001521150">
    <property type="component" value="Unassembled WGS sequence"/>
</dbReference>
<accession>A0ABS8ZLX8</accession>
<evidence type="ECO:0008006" key="5">
    <source>
        <dbReference type="Google" id="ProtNLM"/>
    </source>
</evidence>
<gene>
    <name evidence="3" type="ORF">LWC34_38805</name>
</gene>
<dbReference type="RefSeq" id="WP_233730191.1">
    <property type="nucleotide sequence ID" value="NZ_JAJVCN010000003.1"/>
</dbReference>
<keyword evidence="4" id="KW-1185">Reference proteome</keyword>
<reference evidence="3 4" key="1">
    <citation type="submission" date="2021-12" db="EMBL/GenBank/DDBJ databases">
        <title>Genome sequence of Kibdelosporangium philippinense ATCC 49844.</title>
        <authorList>
            <person name="Fedorov E.A."/>
            <person name="Omeragic M."/>
            <person name="Shalygina K.F."/>
            <person name="Maclea K.S."/>
        </authorList>
    </citation>
    <scope>NUCLEOTIDE SEQUENCE [LARGE SCALE GENOMIC DNA]</scope>
    <source>
        <strain evidence="3 4">ATCC 49844</strain>
    </source>
</reference>
<keyword evidence="2" id="KW-0472">Membrane</keyword>
<dbReference type="EMBL" id="JAJVCN010000003">
    <property type="protein sequence ID" value="MCE7008720.1"/>
    <property type="molecule type" value="Genomic_DNA"/>
</dbReference>
<feature type="region of interest" description="Disordered" evidence="1">
    <location>
        <begin position="78"/>
        <end position="100"/>
    </location>
</feature>
<protein>
    <recommendedName>
        <fullName evidence="5">Holin</fullName>
    </recommendedName>
</protein>
<evidence type="ECO:0000256" key="1">
    <source>
        <dbReference type="SAM" id="MobiDB-lite"/>
    </source>
</evidence>
<feature type="transmembrane region" description="Helical" evidence="2">
    <location>
        <begin position="21"/>
        <end position="41"/>
    </location>
</feature>
<proteinExistence type="predicted"/>